<dbReference type="Pfam" id="PF04268">
    <property type="entry name" value="SoxG"/>
    <property type="match status" value="1"/>
</dbReference>
<evidence type="ECO:0000313" key="2">
    <source>
        <dbReference type="Proteomes" id="UP001205890"/>
    </source>
</evidence>
<protein>
    <submittedName>
        <fullName evidence="1">Sarcosine oxidase subunit gamma family protein</fullName>
    </submittedName>
</protein>
<dbReference type="NCBIfam" id="TIGR01375">
    <property type="entry name" value="soxG"/>
    <property type="match status" value="1"/>
</dbReference>
<dbReference type="InterPro" id="IPR027266">
    <property type="entry name" value="TrmE/GcvT-like"/>
</dbReference>
<dbReference type="InterPro" id="IPR006280">
    <property type="entry name" value="SoxG_het"/>
</dbReference>
<dbReference type="RefSeq" id="WP_254737781.1">
    <property type="nucleotide sequence ID" value="NZ_JANCLU010000001.1"/>
</dbReference>
<gene>
    <name evidence="1" type="primary">soxG</name>
    <name evidence="1" type="ORF">NK718_01270</name>
</gene>
<dbReference type="SUPFAM" id="SSF103025">
    <property type="entry name" value="Folate-binding domain"/>
    <property type="match status" value="1"/>
</dbReference>
<accession>A0ABT1L6U2</accession>
<evidence type="ECO:0000313" key="1">
    <source>
        <dbReference type="EMBL" id="MCP8937137.1"/>
    </source>
</evidence>
<organism evidence="1 2">
    <name type="scientific">Alsobacter ponti</name>
    <dbReference type="NCBI Taxonomy" id="2962936"/>
    <lineage>
        <taxon>Bacteria</taxon>
        <taxon>Pseudomonadati</taxon>
        <taxon>Pseudomonadota</taxon>
        <taxon>Alphaproteobacteria</taxon>
        <taxon>Hyphomicrobiales</taxon>
        <taxon>Alsobacteraceae</taxon>
        <taxon>Alsobacter</taxon>
    </lineage>
</organism>
<reference evidence="1 2" key="1">
    <citation type="submission" date="2022-07" db="EMBL/GenBank/DDBJ databases">
        <authorList>
            <person name="Li W.-J."/>
            <person name="Deng Q.-Q."/>
        </authorList>
    </citation>
    <scope>NUCLEOTIDE SEQUENCE [LARGE SCALE GENOMIC DNA]</scope>
    <source>
        <strain evidence="1 2">SYSU M60028</strain>
    </source>
</reference>
<keyword evidence="2" id="KW-1185">Reference proteome</keyword>
<dbReference type="EMBL" id="JANCLU010000001">
    <property type="protein sequence ID" value="MCP8937137.1"/>
    <property type="molecule type" value="Genomic_DNA"/>
</dbReference>
<comment type="caution">
    <text evidence="1">The sequence shown here is derived from an EMBL/GenBank/DDBJ whole genome shotgun (WGS) entry which is preliminary data.</text>
</comment>
<proteinExistence type="predicted"/>
<dbReference type="Gene3D" id="3.30.1360.120">
    <property type="entry name" value="Probable tRNA modification gtpase trme, domain 1"/>
    <property type="match status" value="1"/>
</dbReference>
<dbReference type="InterPro" id="IPR007375">
    <property type="entry name" value="SoxG"/>
</dbReference>
<dbReference type="Gene3D" id="3.30.70.1520">
    <property type="entry name" value="Heterotetrameric sarcosine oxidase"/>
    <property type="match status" value="1"/>
</dbReference>
<name>A0ABT1L6U2_9HYPH</name>
<sequence>MSDATITAARRSPLSAEASSLGGVTLTPGAPLLRLILRGAEAAEAADTAFGADLPRRPNRSATAGERAALWLGPDEWLLLAPESDAASLPASLASALAQAPHALVNVSHRQTAILVSGSGVEPLLNAFVPLELTEAAFPVGMATRTIFEKAEIVLWRTGSAAFHIEVWRSFAPYVWELLEAVRRENAAN</sequence>
<dbReference type="Proteomes" id="UP001205890">
    <property type="component" value="Unassembled WGS sequence"/>
</dbReference>